<dbReference type="GO" id="GO:0008757">
    <property type="term" value="F:S-adenosylmethionine-dependent methyltransferase activity"/>
    <property type="evidence" value="ECO:0007669"/>
    <property type="project" value="InterPro"/>
</dbReference>
<dbReference type="PANTHER" id="PTHR43861">
    <property type="entry name" value="TRANS-ACONITATE 2-METHYLTRANSFERASE-RELATED"/>
    <property type="match status" value="1"/>
</dbReference>
<dbReference type="EMBL" id="FTOA01000002">
    <property type="protein sequence ID" value="SIS52863.1"/>
    <property type="molecule type" value="Genomic_DNA"/>
</dbReference>
<dbReference type="RefSeq" id="WP_076399327.1">
    <property type="nucleotide sequence ID" value="NZ_FTOA01000002.1"/>
</dbReference>
<dbReference type="OrthoDB" id="7537532at2"/>
<evidence type="ECO:0000313" key="2">
    <source>
        <dbReference type="EMBL" id="SIS52863.1"/>
    </source>
</evidence>
<keyword evidence="2" id="KW-0808">Transferase</keyword>
<dbReference type="SUPFAM" id="SSF53335">
    <property type="entry name" value="S-adenosyl-L-methionine-dependent methyltransferases"/>
    <property type="match status" value="1"/>
</dbReference>
<dbReference type="Gene3D" id="3.40.50.150">
    <property type="entry name" value="Vaccinia Virus protein VP39"/>
    <property type="match status" value="1"/>
</dbReference>
<dbReference type="Proteomes" id="UP000185678">
    <property type="component" value="Unassembled WGS sequence"/>
</dbReference>
<dbReference type="InterPro" id="IPR013216">
    <property type="entry name" value="Methyltransf_11"/>
</dbReference>
<evidence type="ECO:0000259" key="1">
    <source>
        <dbReference type="Pfam" id="PF08241"/>
    </source>
</evidence>
<dbReference type="AlphaFoldDB" id="A0A1N7JU41"/>
<dbReference type="InterPro" id="IPR029063">
    <property type="entry name" value="SAM-dependent_MTases_sf"/>
</dbReference>
<dbReference type="GO" id="GO:0032259">
    <property type="term" value="P:methylation"/>
    <property type="evidence" value="ECO:0007669"/>
    <property type="project" value="UniProtKB-KW"/>
</dbReference>
<proteinExistence type="predicted"/>
<dbReference type="PANTHER" id="PTHR43861:SF1">
    <property type="entry name" value="TRANS-ACONITATE 2-METHYLTRANSFERASE"/>
    <property type="match status" value="1"/>
</dbReference>
<evidence type="ECO:0000313" key="3">
    <source>
        <dbReference type="Proteomes" id="UP000185678"/>
    </source>
</evidence>
<feature type="domain" description="Methyltransferase type 11" evidence="1">
    <location>
        <begin position="191"/>
        <end position="283"/>
    </location>
</feature>
<keyword evidence="3" id="KW-1185">Reference proteome</keyword>
<sequence length="652" mass="70519">MIPQLASMLLKAHGPCRALHVGASDTGTLDLLLLDGCDAWMESGLLPHPRSLPAGQQPPSGPVDALIVEVSGQDQPLTILDRLRDMLATPSVLVLAAGGHARPPVEQWLFKTGWRRHPTSVTVASYPALQEDRLPDVVLYQRSPAATPWPVGEQPADKLRDGSSRADADLVRYALAAQSVRPGDCVVVCSCGAGYGAAMIAAQAAAGQVIGIDSDASAVAYASAHYARPGLSYQQGDPALLEQSPDASVDLVVAMDTLALTADWQAVLQTFRRILKPDGRLIVSVPDQSSADSTQQGFDWATLNDGLSAHFIVEARYLQAAPGGVKLQRSPRLLQQVALDSATESDWIIAVASVNPLEDGAARRDDFRHPAFTSALAANPLPVIDFVAGYDNPYLYRPLVQMGERLKDNNRLYRLACLAMELSRSGSVDQGAALCVAGYQALEHRNGQVIGQLLPYLLGYVEETADQALNNPHLVRWRLSIAFLIGRLFSLRGEDQQALDWFRQAAAMDWAPFSPLLATKAIAACFHAATLLLAREQDSEAKALFQRGLEISLHALAQPSQAIIGSVEAPIPFAMQEIAEVADMGSQCALAIHAWPLLARDRGLFWRQIDVKRFGVVSWAKHLETINAHLQQRLQTIQSDQRAARRAMAAAQ</sequence>
<accession>A0A1N7JU41</accession>
<dbReference type="Pfam" id="PF08241">
    <property type="entry name" value="Methyltransf_11"/>
    <property type="match status" value="1"/>
</dbReference>
<keyword evidence="2" id="KW-0489">Methyltransferase</keyword>
<gene>
    <name evidence="2" type="ORF">SAMN05421779_102469</name>
</gene>
<reference evidence="2 3" key="1">
    <citation type="submission" date="2017-01" db="EMBL/GenBank/DDBJ databases">
        <authorList>
            <person name="Mah S.A."/>
            <person name="Swanson W.J."/>
            <person name="Moy G.W."/>
            <person name="Vacquier V.D."/>
        </authorList>
    </citation>
    <scope>NUCLEOTIDE SEQUENCE [LARGE SCALE GENOMIC DNA]</scope>
    <source>
        <strain evidence="2 3">DSM 11589</strain>
    </source>
</reference>
<dbReference type="STRING" id="80876.SAMN05421779_102469"/>
<organism evidence="2 3">
    <name type="scientific">Insolitispirillum peregrinum</name>
    <dbReference type="NCBI Taxonomy" id="80876"/>
    <lineage>
        <taxon>Bacteria</taxon>
        <taxon>Pseudomonadati</taxon>
        <taxon>Pseudomonadota</taxon>
        <taxon>Alphaproteobacteria</taxon>
        <taxon>Rhodospirillales</taxon>
        <taxon>Novispirillaceae</taxon>
        <taxon>Insolitispirillum</taxon>
    </lineage>
</organism>
<protein>
    <submittedName>
        <fullName evidence="2">Methyltransferase domain-containing protein</fullName>
    </submittedName>
</protein>
<name>A0A1N7JU41_9PROT</name>
<dbReference type="CDD" id="cd02440">
    <property type="entry name" value="AdoMet_MTases"/>
    <property type="match status" value="1"/>
</dbReference>